<evidence type="ECO:0000256" key="14">
    <source>
        <dbReference type="ARBA" id="ARBA00023004"/>
    </source>
</evidence>
<keyword evidence="10" id="KW-0479">Metal-binding</keyword>
<dbReference type="Pfam" id="PF02518">
    <property type="entry name" value="HATPase_c"/>
    <property type="match status" value="1"/>
</dbReference>
<evidence type="ECO:0000256" key="10">
    <source>
        <dbReference type="ARBA" id="ARBA00022723"/>
    </source>
</evidence>
<keyword evidence="9" id="KW-0808">Transferase</keyword>
<evidence type="ECO:0000256" key="17">
    <source>
        <dbReference type="ARBA" id="ARBA00024827"/>
    </source>
</evidence>
<dbReference type="GO" id="GO:0005524">
    <property type="term" value="F:ATP binding"/>
    <property type="evidence" value="ECO:0007669"/>
    <property type="project" value="UniProtKB-KW"/>
</dbReference>
<dbReference type="Pfam" id="PF07730">
    <property type="entry name" value="HisKA_3"/>
    <property type="match status" value="1"/>
</dbReference>
<keyword evidence="14" id="KW-0408">Iron</keyword>
<dbReference type="PANTHER" id="PTHR24421">
    <property type="entry name" value="NITRATE/NITRITE SENSOR PROTEIN NARX-RELATED"/>
    <property type="match status" value="1"/>
</dbReference>
<dbReference type="EMBL" id="JAZDQT010000002">
    <property type="protein sequence ID" value="MEE1946156.1"/>
    <property type="molecule type" value="Genomic_DNA"/>
</dbReference>
<keyword evidence="16" id="KW-0411">Iron-sulfur</keyword>
<dbReference type="InterPro" id="IPR003594">
    <property type="entry name" value="HATPase_dom"/>
</dbReference>
<dbReference type="InterPro" id="IPR050482">
    <property type="entry name" value="Sensor_HK_TwoCompSys"/>
</dbReference>
<evidence type="ECO:0000256" key="4">
    <source>
        <dbReference type="ARBA" id="ARBA00012438"/>
    </source>
</evidence>
<evidence type="ECO:0000256" key="15">
    <source>
        <dbReference type="ARBA" id="ARBA00023012"/>
    </source>
</evidence>
<dbReference type="CDD" id="cd16917">
    <property type="entry name" value="HATPase_UhpB-NarQ-NarX-like"/>
    <property type="match status" value="1"/>
</dbReference>
<keyword evidence="11" id="KW-0547">Nucleotide-binding</keyword>
<dbReference type="InterPro" id="IPR036890">
    <property type="entry name" value="HATPase_C_sf"/>
</dbReference>
<evidence type="ECO:0000313" key="22">
    <source>
        <dbReference type="Proteomes" id="UP001336835"/>
    </source>
</evidence>
<evidence type="ECO:0000256" key="19">
    <source>
        <dbReference type="SAM" id="Phobius"/>
    </source>
</evidence>
<sequence length="263" mass="29323">MPAQSASLSTAIILISILFFIIALGLVFLVGIYNQRRKLHVEEKRFLNQKFDAELLKTQIEVQEQTMQTIAADLHDNIGQLLSLTTLTLGSIDINAKEKAQKKVNDSLSLVNKSIQELRELAKLLQGEQIVALGLGHALQQECDWLKRTKAYKLQFNNQLVGLDLNSPNKDLIILRLVQEIFNNIIKHAQAKHIAVEANLNDGILYLNVKEDGIGFDYESIKKASPGMGLASLQKRIALINGVIDIYSEPKLGTSITIEIPYP</sequence>
<keyword evidence="8" id="KW-0597">Phosphoprotein</keyword>
<comment type="caution">
    <text evidence="21">The sequence shown here is derived from an EMBL/GenBank/DDBJ whole genome shotgun (WGS) entry which is preliminary data.</text>
</comment>
<dbReference type="Gene3D" id="3.30.565.10">
    <property type="entry name" value="Histidine kinase-like ATPase, C-terminal domain"/>
    <property type="match status" value="1"/>
</dbReference>
<protein>
    <recommendedName>
        <fullName evidence="5">Oxygen sensor histidine kinase NreB</fullName>
        <ecNumber evidence="4">2.7.13.3</ecNumber>
    </recommendedName>
    <alternativeName>
        <fullName evidence="18">Nitrogen regulation protein B</fullName>
    </alternativeName>
</protein>
<reference evidence="21 22" key="1">
    <citation type="submission" date="2024-01" db="EMBL/GenBank/DDBJ databases">
        <title>Pedobacter sp. nov., isolated from fresh soil.</title>
        <authorList>
            <person name="Le N.T.T."/>
        </authorList>
    </citation>
    <scope>NUCLEOTIDE SEQUENCE [LARGE SCALE GENOMIC DNA]</scope>
    <source>
        <strain evidence="21 22">KR3-3</strain>
    </source>
</reference>
<keyword evidence="6" id="KW-0004">4Fe-4S</keyword>
<evidence type="ECO:0000256" key="13">
    <source>
        <dbReference type="ARBA" id="ARBA00022840"/>
    </source>
</evidence>
<proteinExistence type="predicted"/>
<evidence type="ECO:0000256" key="5">
    <source>
        <dbReference type="ARBA" id="ARBA00017322"/>
    </source>
</evidence>
<evidence type="ECO:0000259" key="20">
    <source>
        <dbReference type="PROSITE" id="PS50109"/>
    </source>
</evidence>
<evidence type="ECO:0000256" key="6">
    <source>
        <dbReference type="ARBA" id="ARBA00022485"/>
    </source>
</evidence>
<dbReference type="EC" id="2.7.13.3" evidence="4"/>
<evidence type="ECO:0000256" key="2">
    <source>
        <dbReference type="ARBA" id="ARBA00001966"/>
    </source>
</evidence>
<keyword evidence="19" id="KW-0472">Membrane</keyword>
<dbReference type="InterPro" id="IPR005467">
    <property type="entry name" value="His_kinase_dom"/>
</dbReference>
<dbReference type="InterPro" id="IPR011712">
    <property type="entry name" value="Sig_transdc_His_kin_sub3_dim/P"/>
</dbReference>
<dbReference type="SUPFAM" id="SSF55874">
    <property type="entry name" value="ATPase domain of HSP90 chaperone/DNA topoisomerase II/histidine kinase"/>
    <property type="match status" value="1"/>
</dbReference>
<evidence type="ECO:0000256" key="18">
    <source>
        <dbReference type="ARBA" id="ARBA00030800"/>
    </source>
</evidence>
<keyword evidence="13 21" id="KW-0067">ATP-binding</keyword>
<evidence type="ECO:0000256" key="1">
    <source>
        <dbReference type="ARBA" id="ARBA00000085"/>
    </source>
</evidence>
<evidence type="ECO:0000256" key="3">
    <source>
        <dbReference type="ARBA" id="ARBA00004496"/>
    </source>
</evidence>
<organism evidence="21 22">
    <name type="scientific">Pedobacter albus</name>
    <dbReference type="NCBI Taxonomy" id="3113905"/>
    <lineage>
        <taxon>Bacteria</taxon>
        <taxon>Pseudomonadati</taxon>
        <taxon>Bacteroidota</taxon>
        <taxon>Sphingobacteriia</taxon>
        <taxon>Sphingobacteriales</taxon>
        <taxon>Sphingobacteriaceae</taxon>
        <taxon>Pedobacter</taxon>
    </lineage>
</organism>
<dbReference type="PANTHER" id="PTHR24421:SF10">
    <property type="entry name" value="NITRATE_NITRITE SENSOR PROTEIN NARQ"/>
    <property type="match status" value="1"/>
</dbReference>
<evidence type="ECO:0000313" key="21">
    <source>
        <dbReference type="EMBL" id="MEE1946156.1"/>
    </source>
</evidence>
<feature type="domain" description="Histidine kinase" evidence="20">
    <location>
        <begin position="69"/>
        <end position="263"/>
    </location>
</feature>
<comment type="function">
    <text evidence="17">Member of the two-component regulatory system NreB/NreC involved in the control of dissimilatory nitrate/nitrite reduction in response to oxygen. NreB functions as a direct oxygen sensor histidine kinase which is autophosphorylated, in the absence of oxygen, probably at the conserved histidine residue, and transfers its phosphate group probably to a conserved aspartate residue of NreC. NreB/NreC activates the expression of the nitrate (narGHJI) and nitrite (nir) reductase operons, as well as the putative nitrate transporter gene narT.</text>
</comment>
<dbReference type="PROSITE" id="PS50109">
    <property type="entry name" value="HIS_KIN"/>
    <property type="match status" value="1"/>
</dbReference>
<gene>
    <name evidence="21" type="ORF">VRU48_13620</name>
</gene>
<comment type="catalytic activity">
    <reaction evidence="1">
        <text>ATP + protein L-histidine = ADP + protein N-phospho-L-histidine.</text>
        <dbReference type="EC" id="2.7.13.3"/>
    </reaction>
</comment>
<dbReference type="PRINTS" id="PR00344">
    <property type="entry name" value="BCTRLSENSOR"/>
</dbReference>
<keyword evidence="7" id="KW-0963">Cytoplasm</keyword>
<keyword evidence="12" id="KW-0418">Kinase</keyword>
<dbReference type="Proteomes" id="UP001336835">
    <property type="component" value="Unassembled WGS sequence"/>
</dbReference>
<dbReference type="Gene3D" id="1.20.5.1930">
    <property type="match status" value="1"/>
</dbReference>
<keyword evidence="19" id="KW-0812">Transmembrane</keyword>
<evidence type="ECO:0000256" key="16">
    <source>
        <dbReference type="ARBA" id="ARBA00023014"/>
    </source>
</evidence>
<comment type="subcellular location">
    <subcellularLocation>
        <location evidence="3">Cytoplasm</location>
    </subcellularLocation>
</comment>
<dbReference type="RefSeq" id="WP_330108469.1">
    <property type="nucleotide sequence ID" value="NZ_JAZDQT010000002.1"/>
</dbReference>
<keyword evidence="15" id="KW-0902">Two-component regulatory system</keyword>
<name>A0ABU7I9L7_9SPHI</name>
<evidence type="ECO:0000256" key="11">
    <source>
        <dbReference type="ARBA" id="ARBA00022741"/>
    </source>
</evidence>
<keyword evidence="22" id="KW-1185">Reference proteome</keyword>
<dbReference type="InterPro" id="IPR004358">
    <property type="entry name" value="Sig_transdc_His_kin-like_C"/>
</dbReference>
<comment type="cofactor">
    <cofactor evidence="2">
        <name>[4Fe-4S] cluster</name>
        <dbReference type="ChEBI" id="CHEBI:49883"/>
    </cofactor>
</comment>
<evidence type="ECO:0000256" key="12">
    <source>
        <dbReference type="ARBA" id="ARBA00022777"/>
    </source>
</evidence>
<feature type="transmembrane region" description="Helical" evidence="19">
    <location>
        <begin position="12"/>
        <end position="33"/>
    </location>
</feature>
<evidence type="ECO:0000256" key="8">
    <source>
        <dbReference type="ARBA" id="ARBA00022553"/>
    </source>
</evidence>
<keyword evidence="19" id="KW-1133">Transmembrane helix</keyword>
<evidence type="ECO:0000256" key="9">
    <source>
        <dbReference type="ARBA" id="ARBA00022679"/>
    </source>
</evidence>
<accession>A0ABU7I9L7</accession>
<evidence type="ECO:0000256" key="7">
    <source>
        <dbReference type="ARBA" id="ARBA00022490"/>
    </source>
</evidence>
<dbReference type="SMART" id="SM00387">
    <property type="entry name" value="HATPase_c"/>
    <property type="match status" value="1"/>
</dbReference>